<accession>A0A6P2CWT8</accession>
<reference evidence="1 2" key="1">
    <citation type="submission" date="2019-05" db="EMBL/GenBank/DDBJ databases">
        <authorList>
            <consortium name="Science for Life Laboratories"/>
        </authorList>
    </citation>
    <scope>NUCLEOTIDE SEQUENCE [LARGE SCALE GENOMIC DNA]</scope>
    <source>
        <strain evidence="1">Soil9</strain>
    </source>
</reference>
<organism evidence="1 2">
    <name type="scientific">Gemmata massiliana</name>
    <dbReference type="NCBI Taxonomy" id="1210884"/>
    <lineage>
        <taxon>Bacteria</taxon>
        <taxon>Pseudomonadati</taxon>
        <taxon>Planctomycetota</taxon>
        <taxon>Planctomycetia</taxon>
        <taxon>Gemmatales</taxon>
        <taxon>Gemmataceae</taxon>
        <taxon>Gemmata</taxon>
    </lineage>
</organism>
<name>A0A6P2CWT8_9BACT</name>
<evidence type="ECO:0000313" key="2">
    <source>
        <dbReference type="Proteomes" id="UP000464178"/>
    </source>
</evidence>
<gene>
    <name evidence="1" type="ORF">SOIL9_41060</name>
</gene>
<dbReference type="EMBL" id="LR593886">
    <property type="protein sequence ID" value="VTR93608.1"/>
    <property type="molecule type" value="Genomic_DNA"/>
</dbReference>
<evidence type="ECO:0000313" key="1">
    <source>
        <dbReference type="EMBL" id="VTR93608.1"/>
    </source>
</evidence>
<sequence>MRMKSATPSVMSLQFGPRCIWGETRACGRCRHCSRSASIRPQMYLGRDGIGKPVAGCRYPLQFGPRCIWGETASVAFGLSRYSCTLQFGPRCIWGETCQRWKPMQPVDAAGLQFGPRCICGETRPFASSRTGRGRASIRPQMYLGRDAATDLVRLAPEHELQFGPRCIWGETLSQSQATRTESVSLQFGPRCIWGETSYPPSFPNVQPTLQFGPRCIWGETSGGIGAY</sequence>
<dbReference type="AlphaFoldDB" id="A0A6P2CWT8"/>
<proteinExistence type="predicted"/>
<dbReference type="Proteomes" id="UP000464178">
    <property type="component" value="Chromosome"/>
</dbReference>
<dbReference type="KEGG" id="gms:SOIL9_41060"/>
<protein>
    <submittedName>
        <fullName evidence="1">Uncharacterized protein</fullName>
    </submittedName>
</protein>
<keyword evidence="2" id="KW-1185">Reference proteome</keyword>